<dbReference type="KEGG" id="atx:GCD22_01899"/>
<name>A0A5P9XQN5_ACITH</name>
<gene>
    <name evidence="1" type="ORF">GCD22_01899</name>
</gene>
<evidence type="ECO:0000313" key="1">
    <source>
        <dbReference type="EMBL" id="QFX96172.1"/>
    </source>
</evidence>
<protein>
    <submittedName>
        <fullName evidence="1">Uncharacterized protein</fullName>
    </submittedName>
</protein>
<evidence type="ECO:0000313" key="2">
    <source>
        <dbReference type="Proteomes" id="UP000363590"/>
    </source>
</evidence>
<dbReference type="EMBL" id="CP045571">
    <property type="protein sequence ID" value="QFX96172.1"/>
    <property type="molecule type" value="Genomic_DNA"/>
</dbReference>
<dbReference type="Proteomes" id="UP000363590">
    <property type="component" value="Chromosome"/>
</dbReference>
<proteinExistence type="predicted"/>
<accession>A0A5P9XQN5</accession>
<sequence length="57" mass="6651">MCGFQRAYGKEDIENSGYGAITINKPFDSLAWAKKNFRKALSEYRRDIDKYQHAIHP</sequence>
<reference evidence="1 2" key="1">
    <citation type="submission" date="2019-10" db="EMBL/GenBank/DDBJ databases">
        <authorList>
            <person name="Wang R."/>
        </authorList>
    </citation>
    <scope>NUCLEOTIDE SEQUENCE [LARGE SCALE GENOMIC DNA]</scope>
    <source>
        <strain evidence="1 2">ATCC 19377</strain>
    </source>
</reference>
<dbReference type="AlphaFoldDB" id="A0A5P9XQN5"/>
<organism evidence="1 2">
    <name type="scientific">Acidithiobacillus thiooxidans ATCC 19377</name>
    <dbReference type="NCBI Taxonomy" id="637390"/>
    <lineage>
        <taxon>Bacteria</taxon>
        <taxon>Pseudomonadati</taxon>
        <taxon>Pseudomonadota</taxon>
        <taxon>Acidithiobacillia</taxon>
        <taxon>Acidithiobacillales</taxon>
        <taxon>Acidithiobacillaceae</taxon>
        <taxon>Acidithiobacillus</taxon>
    </lineage>
</organism>